<dbReference type="PRINTS" id="PR00237">
    <property type="entry name" value="GPCRRHODOPSN"/>
</dbReference>
<evidence type="ECO:0000256" key="1">
    <source>
        <dbReference type="ARBA" id="ARBA00004651"/>
    </source>
</evidence>
<evidence type="ECO:0000256" key="6">
    <source>
        <dbReference type="ARBA" id="ARBA00023040"/>
    </source>
</evidence>
<dbReference type="Gene3D" id="1.20.1070.10">
    <property type="entry name" value="Rhodopsin 7-helix transmembrane proteins"/>
    <property type="match status" value="1"/>
</dbReference>
<evidence type="ECO:0000256" key="10">
    <source>
        <dbReference type="ARBA" id="ARBA00043952"/>
    </source>
</evidence>
<dbReference type="InterPro" id="IPR017452">
    <property type="entry name" value="GPCR_Rhodpsn_7TM"/>
</dbReference>
<keyword evidence="8 11" id="KW-0675">Receptor</keyword>
<dbReference type="STRING" id="246437.L8YB35"/>
<keyword evidence="3" id="KW-1003">Cell membrane</keyword>
<keyword evidence="6 11" id="KW-0297">G-protein coupled receptor</keyword>
<name>L8YB35_TUPCH</name>
<evidence type="ECO:0000256" key="5">
    <source>
        <dbReference type="ARBA" id="ARBA00022989"/>
    </source>
</evidence>
<dbReference type="InterPro" id="IPR035985">
    <property type="entry name" value="Ubiquitin-activating_enz"/>
</dbReference>
<dbReference type="InterPro" id="IPR001658">
    <property type="entry name" value="GphnRH_fam_rcpt"/>
</dbReference>
<reference evidence="15" key="2">
    <citation type="journal article" date="2013" name="Nat. Commun.">
        <title>Genome of the Chinese tree shrew.</title>
        <authorList>
            <person name="Fan Y."/>
            <person name="Huang Z.Y."/>
            <person name="Cao C.C."/>
            <person name="Chen C.S."/>
            <person name="Chen Y.X."/>
            <person name="Fan D.D."/>
            <person name="He J."/>
            <person name="Hou H.L."/>
            <person name="Hu L."/>
            <person name="Hu X.T."/>
            <person name="Jiang X.T."/>
            <person name="Lai R."/>
            <person name="Lang Y.S."/>
            <person name="Liang B."/>
            <person name="Liao S.G."/>
            <person name="Mu D."/>
            <person name="Ma Y.Y."/>
            <person name="Niu Y.Y."/>
            <person name="Sun X.Q."/>
            <person name="Xia J.Q."/>
            <person name="Xiao J."/>
            <person name="Xiong Z.Q."/>
            <person name="Xu L."/>
            <person name="Yang L."/>
            <person name="Zhang Y."/>
            <person name="Zhao W."/>
            <person name="Zhao X.D."/>
            <person name="Zheng Y.T."/>
            <person name="Zhou J.M."/>
            <person name="Zhu Y.B."/>
            <person name="Zhang G.J."/>
            <person name="Wang J."/>
            <person name="Yao Y.G."/>
        </authorList>
    </citation>
    <scope>NUCLEOTIDE SEQUENCE [LARGE SCALE GENOMIC DNA]</scope>
</reference>
<evidence type="ECO:0000256" key="8">
    <source>
        <dbReference type="ARBA" id="ARBA00023170"/>
    </source>
</evidence>
<dbReference type="PANTHER" id="PTHR24230">
    <property type="entry name" value="G-PROTEIN COUPLED RECEPTOR"/>
    <property type="match status" value="1"/>
</dbReference>
<evidence type="ECO:0000256" key="11">
    <source>
        <dbReference type="RuleBase" id="RU000688"/>
    </source>
</evidence>
<dbReference type="SUPFAM" id="SSF81321">
    <property type="entry name" value="Family A G protein-coupled receptor-like"/>
    <property type="match status" value="1"/>
</dbReference>
<feature type="transmembrane region" description="Helical" evidence="12">
    <location>
        <begin position="94"/>
        <end position="114"/>
    </location>
</feature>
<dbReference type="Proteomes" id="UP000011518">
    <property type="component" value="Unassembled WGS sequence"/>
</dbReference>
<dbReference type="GO" id="GO:0008641">
    <property type="term" value="F:ubiquitin-like modifier activating enzyme activity"/>
    <property type="evidence" value="ECO:0007669"/>
    <property type="project" value="InterPro"/>
</dbReference>
<dbReference type="EMBL" id="KB364692">
    <property type="protein sequence ID" value="ELV12175.1"/>
    <property type="molecule type" value="Genomic_DNA"/>
</dbReference>
<keyword evidence="15" id="KW-1185">Reference proteome</keyword>
<dbReference type="Pfam" id="PF10585">
    <property type="entry name" value="UBA_E1_SCCH"/>
    <property type="match status" value="1"/>
</dbReference>
<keyword evidence="5 12" id="KW-1133">Transmembrane helix</keyword>
<dbReference type="InterPro" id="IPR018965">
    <property type="entry name" value="Ub-activating_enz_E1_C"/>
</dbReference>
<dbReference type="GO" id="GO:0016500">
    <property type="term" value="F:protein-hormone receptor activity"/>
    <property type="evidence" value="ECO:0007669"/>
    <property type="project" value="InterPro"/>
</dbReference>
<comment type="pathway">
    <text evidence="10">Protein modification.</text>
</comment>
<evidence type="ECO:0000256" key="7">
    <source>
        <dbReference type="ARBA" id="ARBA00023136"/>
    </source>
</evidence>
<evidence type="ECO:0000256" key="4">
    <source>
        <dbReference type="ARBA" id="ARBA00022692"/>
    </source>
</evidence>
<sequence length="343" mass="38412">MQSNLPTLTLSGKIRVTVTFFLFLLSTTFNASFLLKLRKWTRKKERGGKLSRMKVLLKHLTLANLLETLIVMPLDGLWNITVQWYAGEFLCKVLSYLKLFSMYAPAFMMVVISLDRFLAITRPLAVNSNSKVGQAMIALAWTLSSVFAGPQVVQTDETARKPDHVPISSEDERNAIFQLEKAISSNEATKSDLQMAVLSFEKDDDHNGHIDFITAASNLRAKMYSIEPADRFKTKRIAGKIIPAIATSTAAVSGLVALEMIKVTGGYPFEAYKNCFLNLAIPIIVFTETSEVRKTEIRMHKLVKPSTEKKYVDLTVSFAPDTDGEEDLPGPPVRYFFSHDTDE</sequence>
<comment type="similarity">
    <text evidence="2">Belongs to the ubiquitin-activating E1 family.</text>
</comment>
<dbReference type="PROSITE" id="PS50262">
    <property type="entry name" value="G_PROTEIN_RECEP_F1_2"/>
    <property type="match status" value="1"/>
</dbReference>
<dbReference type="eggNOG" id="KOG3656">
    <property type="taxonomic scope" value="Eukaryota"/>
</dbReference>
<proteinExistence type="inferred from homology"/>
<dbReference type="GO" id="GO:0005886">
    <property type="term" value="C:plasma membrane"/>
    <property type="evidence" value="ECO:0007669"/>
    <property type="project" value="UniProtKB-SubCell"/>
</dbReference>
<gene>
    <name evidence="14" type="ORF">TREES_T100008186</name>
</gene>
<dbReference type="AlphaFoldDB" id="L8YB35"/>
<organism evidence="14 15">
    <name type="scientific">Tupaia chinensis</name>
    <name type="common">Chinese tree shrew</name>
    <name type="synonym">Tupaia belangeri chinensis</name>
    <dbReference type="NCBI Taxonomy" id="246437"/>
    <lineage>
        <taxon>Eukaryota</taxon>
        <taxon>Metazoa</taxon>
        <taxon>Chordata</taxon>
        <taxon>Craniata</taxon>
        <taxon>Vertebrata</taxon>
        <taxon>Euteleostomi</taxon>
        <taxon>Mammalia</taxon>
        <taxon>Eutheria</taxon>
        <taxon>Euarchontoglires</taxon>
        <taxon>Scandentia</taxon>
        <taxon>Tupaiidae</taxon>
        <taxon>Tupaia</taxon>
    </lineage>
</organism>
<dbReference type="PROSITE" id="PS00237">
    <property type="entry name" value="G_PROTEIN_RECEP_F1_1"/>
    <property type="match status" value="1"/>
</dbReference>
<dbReference type="GO" id="GO:0007218">
    <property type="term" value="P:neuropeptide signaling pathway"/>
    <property type="evidence" value="ECO:0007669"/>
    <property type="project" value="TreeGrafter"/>
</dbReference>
<evidence type="ECO:0000256" key="3">
    <source>
        <dbReference type="ARBA" id="ARBA00022475"/>
    </source>
</evidence>
<comment type="similarity">
    <text evidence="11">Belongs to the G-protein coupled receptor 1 family.</text>
</comment>
<feature type="domain" description="G-protein coupled receptors family 1 profile" evidence="13">
    <location>
        <begin position="29"/>
        <end position="153"/>
    </location>
</feature>
<reference evidence="15" key="1">
    <citation type="submission" date="2012-07" db="EMBL/GenBank/DDBJ databases">
        <title>Genome of the Chinese tree shrew, a rising model animal genetically related to primates.</title>
        <authorList>
            <person name="Zhang G."/>
            <person name="Fan Y."/>
            <person name="Yao Y."/>
            <person name="Huang Z."/>
        </authorList>
    </citation>
    <scope>NUCLEOTIDE SEQUENCE [LARGE SCALE GENOMIC DNA]</scope>
</reference>
<protein>
    <submittedName>
        <fullName evidence="14">Ubiquitin-like modifier-activating enzyme 6</fullName>
    </submittedName>
</protein>
<dbReference type="Gene3D" id="3.40.50.720">
    <property type="entry name" value="NAD(P)-binding Rossmann-like Domain"/>
    <property type="match status" value="1"/>
</dbReference>
<dbReference type="SMART" id="SM00985">
    <property type="entry name" value="UBA_e1_C"/>
    <property type="match status" value="1"/>
</dbReference>
<evidence type="ECO:0000259" key="13">
    <source>
        <dbReference type="PROSITE" id="PS50262"/>
    </source>
</evidence>
<feature type="transmembrane region" description="Helical" evidence="12">
    <location>
        <begin position="14"/>
        <end position="35"/>
    </location>
</feature>
<dbReference type="InParanoid" id="L8YB35"/>
<dbReference type="PANTHER" id="PTHR24230:SF163">
    <property type="entry name" value="CORAZONIN RECEPTOR, ISOFORM B"/>
    <property type="match status" value="1"/>
</dbReference>
<evidence type="ECO:0000313" key="14">
    <source>
        <dbReference type="EMBL" id="ELV12175.1"/>
    </source>
</evidence>
<dbReference type="GO" id="GO:0008528">
    <property type="term" value="F:G protein-coupled peptide receptor activity"/>
    <property type="evidence" value="ECO:0007669"/>
    <property type="project" value="TreeGrafter"/>
</dbReference>
<keyword evidence="4 11" id="KW-0812">Transmembrane</keyword>
<accession>L8YB35</accession>
<dbReference type="PRINTS" id="PR00529">
    <property type="entry name" value="GNADOTRPHINR"/>
</dbReference>
<keyword evidence="7 12" id="KW-0472">Membrane</keyword>
<comment type="subcellular location">
    <subcellularLocation>
        <location evidence="1">Cell membrane</location>
        <topology evidence="1">Multi-pass membrane protein</topology>
    </subcellularLocation>
</comment>
<evidence type="ECO:0000256" key="9">
    <source>
        <dbReference type="ARBA" id="ARBA00023224"/>
    </source>
</evidence>
<evidence type="ECO:0000313" key="15">
    <source>
        <dbReference type="Proteomes" id="UP000011518"/>
    </source>
</evidence>
<evidence type="ECO:0000256" key="2">
    <source>
        <dbReference type="ARBA" id="ARBA00005673"/>
    </source>
</evidence>
<dbReference type="InterPro" id="IPR000276">
    <property type="entry name" value="GPCR_Rhodpsn"/>
</dbReference>
<evidence type="ECO:0000256" key="12">
    <source>
        <dbReference type="SAM" id="Phobius"/>
    </source>
</evidence>
<dbReference type="InterPro" id="IPR019572">
    <property type="entry name" value="UBA_E1_SCCH"/>
</dbReference>
<keyword evidence="9 11" id="KW-0807">Transducer</keyword>
<dbReference type="SUPFAM" id="SSF69572">
    <property type="entry name" value="Activating enzymes of the ubiquitin-like proteins"/>
    <property type="match status" value="1"/>
</dbReference>